<feature type="region of interest" description="Disordered" evidence="1">
    <location>
        <begin position="1"/>
        <end position="92"/>
    </location>
</feature>
<name>D7L3U9_ARALL</name>
<proteinExistence type="predicted"/>
<feature type="compositionally biased region" description="Acidic residues" evidence="1">
    <location>
        <begin position="43"/>
        <end position="67"/>
    </location>
</feature>
<dbReference type="EMBL" id="GL348715">
    <property type="protein sequence ID" value="EFH60772.1"/>
    <property type="molecule type" value="Genomic_DNA"/>
</dbReference>
<reference evidence="3" key="1">
    <citation type="journal article" date="2011" name="Nat. Genet.">
        <title>The Arabidopsis lyrata genome sequence and the basis of rapid genome size change.</title>
        <authorList>
            <person name="Hu T.T."/>
            <person name="Pattyn P."/>
            <person name="Bakker E.G."/>
            <person name="Cao J."/>
            <person name="Cheng J.-F."/>
            <person name="Clark R.M."/>
            <person name="Fahlgren N."/>
            <person name="Fawcett J.A."/>
            <person name="Grimwood J."/>
            <person name="Gundlach H."/>
            <person name="Haberer G."/>
            <person name="Hollister J.D."/>
            <person name="Ossowski S."/>
            <person name="Ottilar R.P."/>
            <person name="Salamov A.A."/>
            <person name="Schneeberger K."/>
            <person name="Spannagl M."/>
            <person name="Wang X."/>
            <person name="Yang L."/>
            <person name="Nasrallah M.E."/>
            <person name="Bergelson J."/>
            <person name="Carrington J.C."/>
            <person name="Gaut B.S."/>
            <person name="Schmutz J."/>
            <person name="Mayer K.F.X."/>
            <person name="Van de Peer Y."/>
            <person name="Grigoriev I.V."/>
            <person name="Nordborg M."/>
            <person name="Weigel D."/>
            <person name="Guo Y.-L."/>
        </authorList>
    </citation>
    <scope>NUCLEOTIDE SEQUENCE [LARGE SCALE GENOMIC DNA]</scope>
    <source>
        <strain evidence="3">cv. MN47</strain>
    </source>
</reference>
<gene>
    <name evidence="2" type="ORF">ARALYDRAFT_671321</name>
</gene>
<dbReference type="InterPro" id="IPR006525">
    <property type="entry name" value="Cystatin-related_pln"/>
</dbReference>
<keyword evidence="3" id="KW-1185">Reference proteome</keyword>
<dbReference type="HOGENOM" id="CLU_623108_0_0_1"/>
<dbReference type="Proteomes" id="UP000008694">
    <property type="component" value="Unassembled WGS sequence"/>
</dbReference>
<feature type="region of interest" description="Disordered" evidence="1">
    <location>
        <begin position="215"/>
        <end position="281"/>
    </location>
</feature>
<protein>
    <submittedName>
        <fullName evidence="2">Predicted protein</fullName>
    </submittedName>
</protein>
<feature type="compositionally biased region" description="Basic and acidic residues" evidence="1">
    <location>
        <begin position="68"/>
        <end position="92"/>
    </location>
</feature>
<evidence type="ECO:0000313" key="3">
    <source>
        <dbReference type="Proteomes" id="UP000008694"/>
    </source>
</evidence>
<accession>D7L3U9</accession>
<dbReference type="Gramene" id="Al_scaffold_0003_518">
    <property type="protein sequence ID" value="Al_scaffold_0003_518"/>
    <property type="gene ID" value="Al_scaffold_0003_518"/>
</dbReference>
<organism evidence="3">
    <name type="scientific">Arabidopsis lyrata subsp. lyrata</name>
    <name type="common">Lyre-leaved rock-cress</name>
    <dbReference type="NCBI Taxonomy" id="81972"/>
    <lineage>
        <taxon>Eukaryota</taxon>
        <taxon>Viridiplantae</taxon>
        <taxon>Streptophyta</taxon>
        <taxon>Embryophyta</taxon>
        <taxon>Tracheophyta</taxon>
        <taxon>Spermatophyta</taxon>
        <taxon>Magnoliopsida</taxon>
        <taxon>eudicotyledons</taxon>
        <taxon>Gunneridae</taxon>
        <taxon>Pentapetalae</taxon>
        <taxon>rosids</taxon>
        <taxon>malvids</taxon>
        <taxon>Brassicales</taxon>
        <taxon>Brassicaceae</taxon>
        <taxon>Camelineae</taxon>
        <taxon>Arabidopsis</taxon>
    </lineage>
</organism>
<dbReference type="NCBIfam" id="TIGR01638">
    <property type="entry name" value="Atha_cystat_rel"/>
    <property type="match status" value="2"/>
</dbReference>
<feature type="compositionally biased region" description="Polar residues" evidence="1">
    <location>
        <begin position="1"/>
        <end position="14"/>
    </location>
</feature>
<evidence type="ECO:0000256" key="1">
    <source>
        <dbReference type="SAM" id="MobiDB-lite"/>
    </source>
</evidence>
<dbReference type="AlphaFoldDB" id="D7L3U9"/>
<sequence length="427" mass="48632">MSKQNEVKNGTSSYSEKELTEPMETTSPSVDLWSLGQRKAEISDPEEEDSSDSESEDDDDSSEEEEKNSDSEPEWDKDSFDGREYHSDEKELSDKEADLKWRRYERQLIETKGFFVEPENIPPCLYSGIAPLTNLEGPSVDGLTTREFCTDLATACLDKLNQQQGSNVKFEDVLWVNFRGGSRPVYFITFVAKEFESPDAPLLEYQAKMVTKSIDSHVQDEREDKEGDDDSVEVDGDSEESYTSGVGDEKVHEYQEVTDEPEWDKDSFDGREYHSSDDQREYEDKDFERRARFYRRTVIETKGFFEATDEFLPYLWAGIATVPGLDDDLEEGLTVRQFLANMTSGFNVKLDHVLRANFDPGGRTTYYITFVARESDSPDAPLVEYQAKVVWSAGKTYPILCRPTSPPKMGDGGDQLKEVAKVMEESS</sequence>
<evidence type="ECO:0000313" key="2">
    <source>
        <dbReference type="EMBL" id="EFH60772.1"/>
    </source>
</evidence>
<dbReference type="PANTHER" id="PTHR31228:SF3">
    <property type="entry name" value="CYSTATIN-LIKE PROTEIN"/>
    <property type="match status" value="1"/>
</dbReference>
<feature type="compositionally biased region" description="Acidic residues" evidence="1">
    <location>
        <begin position="226"/>
        <end position="240"/>
    </location>
</feature>
<feature type="compositionally biased region" description="Basic and acidic residues" evidence="1">
    <location>
        <begin position="215"/>
        <end position="225"/>
    </location>
</feature>
<dbReference type="PANTHER" id="PTHR31228">
    <property type="entry name" value="CYSTATIN/MONELLIN SUPERFAMILY PROTEIN"/>
    <property type="match status" value="1"/>
</dbReference>
<feature type="compositionally biased region" description="Basic and acidic residues" evidence="1">
    <location>
        <begin position="264"/>
        <end position="281"/>
    </location>
</feature>